<name>X0X176_9ZZZZ</name>
<dbReference type="GO" id="GO:0016491">
    <property type="term" value="F:oxidoreductase activity"/>
    <property type="evidence" value="ECO:0007669"/>
    <property type="project" value="UniProtKB-KW"/>
</dbReference>
<feature type="non-terminal residue" evidence="4">
    <location>
        <position position="57"/>
    </location>
</feature>
<keyword evidence="3" id="KW-0560">Oxidoreductase</keyword>
<dbReference type="PANTHER" id="PTHR43618">
    <property type="entry name" value="7-ALPHA-HYDROXYSTEROID DEHYDROGENASE"/>
    <property type="match status" value="1"/>
</dbReference>
<sequence>MESMADELFSVKDQVVLVSGASRGIGRAIAEGFATRGAKVLITGRVAETIEQAARES</sequence>
<dbReference type="Gene3D" id="3.40.50.720">
    <property type="entry name" value="NAD(P)-binding Rossmann-like Domain"/>
    <property type="match status" value="1"/>
</dbReference>
<comment type="similarity">
    <text evidence="1">Belongs to the short-chain dehydrogenases/reductases (SDR) family.</text>
</comment>
<proteinExistence type="inferred from homology"/>
<evidence type="ECO:0008006" key="5">
    <source>
        <dbReference type="Google" id="ProtNLM"/>
    </source>
</evidence>
<evidence type="ECO:0000256" key="3">
    <source>
        <dbReference type="ARBA" id="ARBA00023002"/>
    </source>
</evidence>
<protein>
    <recommendedName>
        <fullName evidence="5">Short-chain dehydrogenase/reductase SDR</fullName>
    </recommendedName>
</protein>
<keyword evidence="2" id="KW-0521">NADP</keyword>
<dbReference type="SUPFAM" id="SSF51735">
    <property type="entry name" value="NAD(P)-binding Rossmann-fold domains"/>
    <property type="match status" value="1"/>
</dbReference>
<comment type="caution">
    <text evidence="4">The sequence shown here is derived from an EMBL/GenBank/DDBJ whole genome shotgun (WGS) entry which is preliminary data.</text>
</comment>
<dbReference type="InterPro" id="IPR052178">
    <property type="entry name" value="Sec_Metab_Biosynth_SDR"/>
</dbReference>
<dbReference type="Pfam" id="PF00106">
    <property type="entry name" value="adh_short"/>
    <property type="match status" value="1"/>
</dbReference>
<gene>
    <name evidence="4" type="ORF">S01H1_69057</name>
</gene>
<dbReference type="InterPro" id="IPR036291">
    <property type="entry name" value="NAD(P)-bd_dom_sf"/>
</dbReference>
<dbReference type="InterPro" id="IPR002347">
    <property type="entry name" value="SDR_fam"/>
</dbReference>
<dbReference type="AlphaFoldDB" id="X0X176"/>
<dbReference type="PANTHER" id="PTHR43618:SF8">
    <property type="entry name" value="7ALPHA-HYDROXYSTEROID DEHYDROGENASE"/>
    <property type="match status" value="1"/>
</dbReference>
<reference evidence="4" key="1">
    <citation type="journal article" date="2014" name="Front. Microbiol.">
        <title>High frequency of phylogenetically diverse reductive dehalogenase-homologous genes in deep subseafloor sedimentary metagenomes.</title>
        <authorList>
            <person name="Kawai M."/>
            <person name="Futagami T."/>
            <person name="Toyoda A."/>
            <person name="Takaki Y."/>
            <person name="Nishi S."/>
            <person name="Hori S."/>
            <person name="Arai W."/>
            <person name="Tsubouchi T."/>
            <person name="Morono Y."/>
            <person name="Uchiyama I."/>
            <person name="Ito T."/>
            <person name="Fujiyama A."/>
            <person name="Inagaki F."/>
            <person name="Takami H."/>
        </authorList>
    </citation>
    <scope>NUCLEOTIDE SEQUENCE</scope>
    <source>
        <strain evidence="4">Expedition CK06-06</strain>
    </source>
</reference>
<evidence type="ECO:0000256" key="2">
    <source>
        <dbReference type="ARBA" id="ARBA00022857"/>
    </source>
</evidence>
<organism evidence="4">
    <name type="scientific">marine sediment metagenome</name>
    <dbReference type="NCBI Taxonomy" id="412755"/>
    <lineage>
        <taxon>unclassified sequences</taxon>
        <taxon>metagenomes</taxon>
        <taxon>ecological metagenomes</taxon>
    </lineage>
</organism>
<accession>X0X176</accession>
<evidence type="ECO:0000313" key="4">
    <source>
        <dbReference type="EMBL" id="GAG36939.1"/>
    </source>
</evidence>
<evidence type="ECO:0000256" key="1">
    <source>
        <dbReference type="ARBA" id="ARBA00006484"/>
    </source>
</evidence>
<dbReference type="EMBL" id="BARS01045821">
    <property type="protein sequence ID" value="GAG36939.1"/>
    <property type="molecule type" value="Genomic_DNA"/>
</dbReference>